<evidence type="ECO:0008006" key="4">
    <source>
        <dbReference type="Google" id="ProtNLM"/>
    </source>
</evidence>
<dbReference type="STRING" id="563176.SAMN04488090_4458"/>
<evidence type="ECO:0000256" key="1">
    <source>
        <dbReference type="SAM" id="SignalP"/>
    </source>
</evidence>
<keyword evidence="3" id="KW-1185">Reference proteome</keyword>
<dbReference type="AlphaFoldDB" id="A0A1G9WWS3"/>
<dbReference type="RefSeq" id="WP_093207985.1">
    <property type="nucleotide sequence ID" value="NZ_FNGS01000010.1"/>
</dbReference>
<dbReference type="Proteomes" id="UP000198901">
    <property type="component" value="Unassembled WGS sequence"/>
</dbReference>
<evidence type="ECO:0000313" key="2">
    <source>
        <dbReference type="EMBL" id="SDM88636.1"/>
    </source>
</evidence>
<gene>
    <name evidence="2" type="ORF">SAMN04488090_4458</name>
</gene>
<feature type="chain" id="PRO_5011467109" description="Adhesin domain-containing protein" evidence="1">
    <location>
        <begin position="19"/>
        <end position="337"/>
    </location>
</feature>
<dbReference type="EMBL" id="FNGS01000010">
    <property type="protein sequence ID" value="SDM88636.1"/>
    <property type="molecule type" value="Genomic_DNA"/>
</dbReference>
<feature type="signal peptide" evidence="1">
    <location>
        <begin position="1"/>
        <end position="18"/>
    </location>
</feature>
<dbReference type="OrthoDB" id="1114934at2"/>
<name>A0A1G9WWS3_9BACT</name>
<accession>A0A1G9WWS3</accession>
<protein>
    <recommendedName>
        <fullName evidence="4">Adhesin domain-containing protein</fullName>
    </recommendedName>
</protein>
<reference evidence="2 3" key="1">
    <citation type="submission" date="2016-10" db="EMBL/GenBank/DDBJ databases">
        <authorList>
            <person name="de Groot N.N."/>
        </authorList>
    </citation>
    <scope>NUCLEOTIDE SEQUENCE [LARGE SCALE GENOMIC DNA]</scope>
    <source>
        <strain evidence="2 3">DSM 21668</strain>
    </source>
</reference>
<keyword evidence="1" id="KW-0732">Signal</keyword>
<organism evidence="2 3">
    <name type="scientific">Siphonobacter aquaeclarae</name>
    <dbReference type="NCBI Taxonomy" id="563176"/>
    <lineage>
        <taxon>Bacteria</taxon>
        <taxon>Pseudomonadati</taxon>
        <taxon>Bacteroidota</taxon>
        <taxon>Cytophagia</taxon>
        <taxon>Cytophagales</taxon>
        <taxon>Cytophagaceae</taxon>
        <taxon>Siphonobacter</taxon>
    </lineage>
</organism>
<proteinExistence type="predicted"/>
<sequence>MRAVLLLALLAVPGFLSAQEKQVPKTYRVKFSGPGKKVVMNIQNAEVSIQGYDGEEIVIEGKGMQPVPKEAEGLRPVGGGGTDNSGVNLTVQTEGDVMTISTSIRQEGLSYSIKLPKTLGLNWKSVGRAFEQDELSISNMQGEIEVRTMSSSINLKDITGPVVAYSTMGKITAQFSTVNQDKPISLSTGHEAIDVTLPADTKATVALSCFNGNAFTDFDIKPLPADQTKKNALATVQVTGYGKPATAAAGATKPGTVGIQGKLDGVQNDAAALQLHAQAIRGQAQSFAQSLSSDHVYVGGNDFYIADDRATRGIINAPGVNISLNTSMGNIYLRKKK</sequence>
<evidence type="ECO:0000313" key="3">
    <source>
        <dbReference type="Proteomes" id="UP000198901"/>
    </source>
</evidence>